<keyword evidence="1" id="KW-0732">Signal</keyword>
<feature type="signal peptide" evidence="1">
    <location>
        <begin position="1"/>
        <end position="23"/>
    </location>
</feature>
<comment type="caution">
    <text evidence="2">The sequence shown here is derived from an EMBL/GenBank/DDBJ whole genome shotgun (WGS) entry which is preliminary data.</text>
</comment>
<feature type="chain" id="PRO_5039257757" description="Outer membrane protein beta-barrel domain-containing protein" evidence="1">
    <location>
        <begin position="24"/>
        <end position="175"/>
    </location>
</feature>
<dbReference type="EMBL" id="DVHI01000017">
    <property type="protein sequence ID" value="HIR62111.1"/>
    <property type="molecule type" value="Genomic_DNA"/>
</dbReference>
<sequence length="175" mass="19409">MKKFSAILMTILLGIAPLNYASAREKHVQFPEKKVLRYQGEFSLTGGATSYSINFGADILNGIRFNPYLYAGVGVGLEVGVAEWTAPIYLNIKGYAPISKRVNMYLGTDIGVKHWLGYSISRFYAGPEFGFNFEFGKRMGINLGIQYDIWCIPLTVDDVEVGNLNTFGIVLGLVF</sequence>
<proteinExistence type="predicted"/>
<dbReference type="AlphaFoldDB" id="A0A9D1E006"/>
<protein>
    <recommendedName>
        <fullName evidence="4">Outer membrane protein beta-barrel domain-containing protein</fullName>
    </recommendedName>
</protein>
<dbReference type="Proteomes" id="UP000886744">
    <property type="component" value="Unassembled WGS sequence"/>
</dbReference>
<organism evidence="2 3">
    <name type="scientific">Candidatus Coprenecus avistercoris</name>
    <dbReference type="NCBI Taxonomy" id="2840730"/>
    <lineage>
        <taxon>Bacteria</taxon>
        <taxon>Pseudomonadati</taxon>
        <taxon>Bacteroidota</taxon>
        <taxon>Bacteroidia</taxon>
        <taxon>Bacteroidales</taxon>
        <taxon>Rikenellaceae</taxon>
        <taxon>Rikenellaceae incertae sedis</taxon>
        <taxon>Candidatus Coprenecus</taxon>
    </lineage>
</organism>
<accession>A0A9D1E006</accession>
<evidence type="ECO:0000256" key="1">
    <source>
        <dbReference type="SAM" id="SignalP"/>
    </source>
</evidence>
<reference evidence="2" key="2">
    <citation type="journal article" date="2021" name="PeerJ">
        <title>Extensive microbial diversity within the chicken gut microbiome revealed by metagenomics and culture.</title>
        <authorList>
            <person name="Gilroy R."/>
            <person name="Ravi A."/>
            <person name="Getino M."/>
            <person name="Pursley I."/>
            <person name="Horton D.L."/>
            <person name="Alikhan N.F."/>
            <person name="Baker D."/>
            <person name="Gharbi K."/>
            <person name="Hall N."/>
            <person name="Watson M."/>
            <person name="Adriaenssens E.M."/>
            <person name="Foster-Nyarko E."/>
            <person name="Jarju S."/>
            <person name="Secka A."/>
            <person name="Antonio M."/>
            <person name="Oren A."/>
            <person name="Chaudhuri R.R."/>
            <person name="La Ragione R."/>
            <person name="Hildebrand F."/>
            <person name="Pallen M.J."/>
        </authorList>
    </citation>
    <scope>NUCLEOTIDE SEQUENCE</scope>
    <source>
        <strain evidence="2">ChiHjej13B12-12457</strain>
    </source>
</reference>
<evidence type="ECO:0000313" key="3">
    <source>
        <dbReference type="Proteomes" id="UP000886744"/>
    </source>
</evidence>
<evidence type="ECO:0000313" key="2">
    <source>
        <dbReference type="EMBL" id="HIR62111.1"/>
    </source>
</evidence>
<reference evidence="2" key="1">
    <citation type="submission" date="2020-10" db="EMBL/GenBank/DDBJ databases">
        <authorList>
            <person name="Gilroy R."/>
        </authorList>
    </citation>
    <scope>NUCLEOTIDE SEQUENCE</scope>
    <source>
        <strain evidence="2">ChiHjej13B12-12457</strain>
    </source>
</reference>
<gene>
    <name evidence="2" type="ORF">IAC94_01130</name>
</gene>
<name>A0A9D1E006_9BACT</name>
<evidence type="ECO:0008006" key="4">
    <source>
        <dbReference type="Google" id="ProtNLM"/>
    </source>
</evidence>